<evidence type="ECO:0000256" key="1">
    <source>
        <dbReference type="SAM" id="SignalP"/>
    </source>
</evidence>
<dbReference type="Proteomes" id="UP000306147">
    <property type="component" value="Unassembled WGS sequence"/>
</dbReference>
<proteinExistence type="predicted"/>
<organism evidence="2 3">
    <name type="scientific">Sphingomonas gei</name>
    <dbReference type="NCBI Taxonomy" id="1395960"/>
    <lineage>
        <taxon>Bacteria</taxon>
        <taxon>Pseudomonadati</taxon>
        <taxon>Pseudomonadota</taxon>
        <taxon>Alphaproteobacteria</taxon>
        <taxon>Sphingomonadales</taxon>
        <taxon>Sphingomonadaceae</taxon>
        <taxon>Sphingomonas</taxon>
    </lineage>
</organism>
<dbReference type="AlphaFoldDB" id="A0A4S1XGP1"/>
<sequence>MTKTIMAALLAAATFVAPSAYAQSAALSGKGIPTLSAQERQAQQAWWAARAARQAEKRMAACVAMPECGDRRMMSAAPSNKG</sequence>
<keyword evidence="3" id="KW-1185">Reference proteome</keyword>
<dbReference type="RefSeq" id="WP_135961989.1">
    <property type="nucleotide sequence ID" value="NZ_SRXT01000001.1"/>
</dbReference>
<dbReference type="EMBL" id="SRXT01000001">
    <property type="protein sequence ID" value="TGX55789.1"/>
    <property type="molecule type" value="Genomic_DNA"/>
</dbReference>
<gene>
    <name evidence="2" type="ORF">E5A73_01280</name>
</gene>
<name>A0A4S1XGP1_9SPHN</name>
<comment type="caution">
    <text evidence="2">The sequence shown here is derived from an EMBL/GenBank/DDBJ whole genome shotgun (WGS) entry which is preliminary data.</text>
</comment>
<feature type="chain" id="PRO_5020578884" evidence="1">
    <location>
        <begin position="23"/>
        <end position="82"/>
    </location>
</feature>
<feature type="signal peptide" evidence="1">
    <location>
        <begin position="1"/>
        <end position="22"/>
    </location>
</feature>
<keyword evidence="1" id="KW-0732">Signal</keyword>
<reference evidence="2 3" key="1">
    <citation type="submission" date="2019-04" db="EMBL/GenBank/DDBJ databases">
        <title>Sphingomonas psychrotolerans sp. nov., isolated from soil in the Tianshan Mountains, Xinjiang, China.</title>
        <authorList>
            <person name="Luo Y."/>
            <person name="Sheng H."/>
        </authorList>
    </citation>
    <scope>NUCLEOTIDE SEQUENCE [LARGE SCALE GENOMIC DNA]</scope>
    <source>
        <strain evidence="2 3">ZFGT-11</strain>
    </source>
</reference>
<evidence type="ECO:0000313" key="3">
    <source>
        <dbReference type="Proteomes" id="UP000306147"/>
    </source>
</evidence>
<accession>A0A4S1XGP1</accession>
<protein>
    <submittedName>
        <fullName evidence="2">Uncharacterized protein</fullName>
    </submittedName>
</protein>
<evidence type="ECO:0000313" key="2">
    <source>
        <dbReference type="EMBL" id="TGX55789.1"/>
    </source>
</evidence>